<reference evidence="2 3" key="1">
    <citation type="submission" date="2016-02" db="EMBL/GenBank/DDBJ databases">
        <title>Genome analysis of coral dinoflagellate symbionts highlights evolutionary adaptations to a symbiotic lifestyle.</title>
        <authorList>
            <person name="Aranda M."/>
            <person name="Li Y."/>
            <person name="Liew Y.J."/>
            <person name="Baumgarten S."/>
            <person name="Simakov O."/>
            <person name="Wilson M."/>
            <person name="Piel J."/>
            <person name="Ashoor H."/>
            <person name="Bougouffa S."/>
            <person name="Bajic V.B."/>
            <person name="Ryu T."/>
            <person name="Ravasi T."/>
            <person name="Bayer T."/>
            <person name="Micklem G."/>
            <person name="Kim H."/>
            <person name="Bhak J."/>
            <person name="Lajeunesse T.C."/>
            <person name="Voolstra C.R."/>
        </authorList>
    </citation>
    <scope>NUCLEOTIDE SEQUENCE [LARGE SCALE GENOMIC DNA]</scope>
    <source>
        <strain evidence="2 3">CCMP2467</strain>
    </source>
</reference>
<sequence>MPCWIKSSVCALGAGIASALDIKYNTGTCWLASSLVGSATRPIEPGPHERDPLQEESEGNKIWINLKALAQEAFLRLLEEAWICRESIVNVVVQVMDAPLNHAHEVDCLEKRGEVQQGNTKAAKRLRVQGEWRWKKCYRPYLIKMEASGDVVEGHGLREGSNWATDGPSAPLRDDPLEEAGRTNQEECFAPQDRPKVLPAFLLCLYSRVIERQQEAEAETARACVKRQDLDLEQLEVDDPVGANWEGSEASLYPLDVSTSQWRDIRLHKVPEYSLYSLPVSGGQEPAPNSNFDRTLDDRIIAFLCKGIKHIRPRASRSGASAGGYRVRIAGKKVLPDDIQCLLRDGERIDLNEEHVDRRRLLLVENVIRKGLERGDAACFQISEVLSPSCLELIRVVAQLAVFAQDHGERVEAILQGSTGDLSIPDSPGIREHSGQISLGQKVKGSGTSHRGEEGVVLVDPYLRAKLALYGTRREPKKRADHRRSFITPGFLEHRNMDMMLAQLLCQESCPSWSMSEAFIRFLAE</sequence>
<dbReference type="OrthoDB" id="10273721at2759"/>
<feature type="signal peptide" evidence="1">
    <location>
        <begin position="1"/>
        <end position="19"/>
    </location>
</feature>
<evidence type="ECO:0000256" key="1">
    <source>
        <dbReference type="SAM" id="SignalP"/>
    </source>
</evidence>
<feature type="chain" id="PRO_5012435289" evidence="1">
    <location>
        <begin position="20"/>
        <end position="525"/>
    </location>
</feature>
<name>A0A1Q9F6H4_SYMMI</name>
<dbReference type="AlphaFoldDB" id="A0A1Q9F6H4"/>
<evidence type="ECO:0000313" key="3">
    <source>
        <dbReference type="Proteomes" id="UP000186817"/>
    </source>
</evidence>
<gene>
    <name evidence="2" type="ORF">AK812_SmicGene538</name>
</gene>
<dbReference type="Proteomes" id="UP000186817">
    <property type="component" value="Unassembled WGS sequence"/>
</dbReference>
<protein>
    <submittedName>
        <fullName evidence="2">Uncharacterized protein</fullName>
    </submittedName>
</protein>
<comment type="caution">
    <text evidence="2">The sequence shown here is derived from an EMBL/GenBank/DDBJ whole genome shotgun (WGS) entry which is preliminary data.</text>
</comment>
<proteinExistence type="predicted"/>
<evidence type="ECO:0000313" key="2">
    <source>
        <dbReference type="EMBL" id="OLQ15284.1"/>
    </source>
</evidence>
<organism evidence="2 3">
    <name type="scientific">Symbiodinium microadriaticum</name>
    <name type="common">Dinoflagellate</name>
    <name type="synonym">Zooxanthella microadriatica</name>
    <dbReference type="NCBI Taxonomy" id="2951"/>
    <lineage>
        <taxon>Eukaryota</taxon>
        <taxon>Sar</taxon>
        <taxon>Alveolata</taxon>
        <taxon>Dinophyceae</taxon>
        <taxon>Suessiales</taxon>
        <taxon>Symbiodiniaceae</taxon>
        <taxon>Symbiodinium</taxon>
    </lineage>
</organism>
<accession>A0A1Q9F6H4</accession>
<keyword evidence="3" id="KW-1185">Reference proteome</keyword>
<keyword evidence="1" id="KW-0732">Signal</keyword>
<dbReference type="EMBL" id="LSRX01000005">
    <property type="protein sequence ID" value="OLQ15284.1"/>
    <property type="molecule type" value="Genomic_DNA"/>
</dbReference>